<dbReference type="AlphaFoldDB" id="A0AAV5UV58"/>
<organism evidence="2 3">
    <name type="scientific">Pristionchus fissidentatus</name>
    <dbReference type="NCBI Taxonomy" id="1538716"/>
    <lineage>
        <taxon>Eukaryota</taxon>
        <taxon>Metazoa</taxon>
        <taxon>Ecdysozoa</taxon>
        <taxon>Nematoda</taxon>
        <taxon>Chromadorea</taxon>
        <taxon>Rhabditida</taxon>
        <taxon>Rhabditina</taxon>
        <taxon>Diplogasteromorpha</taxon>
        <taxon>Diplogasteroidea</taxon>
        <taxon>Neodiplogasteridae</taxon>
        <taxon>Pristionchus</taxon>
    </lineage>
</organism>
<dbReference type="EMBL" id="BTSY01000001">
    <property type="protein sequence ID" value="GMT09405.1"/>
    <property type="molecule type" value="Genomic_DNA"/>
</dbReference>
<feature type="transmembrane region" description="Helical" evidence="1">
    <location>
        <begin position="6"/>
        <end position="25"/>
    </location>
</feature>
<evidence type="ECO:0000256" key="1">
    <source>
        <dbReference type="SAM" id="Phobius"/>
    </source>
</evidence>
<accession>A0AAV5UV58</accession>
<gene>
    <name evidence="2" type="ORF">PFISCL1PPCAC_702</name>
</gene>
<feature type="non-terminal residue" evidence="2">
    <location>
        <position position="1"/>
    </location>
</feature>
<keyword evidence="1" id="KW-1133">Transmembrane helix</keyword>
<evidence type="ECO:0000313" key="3">
    <source>
        <dbReference type="Proteomes" id="UP001432322"/>
    </source>
</evidence>
<protein>
    <submittedName>
        <fullName evidence="2">Uncharacterized protein</fullName>
    </submittedName>
</protein>
<name>A0AAV5UV58_9BILA</name>
<proteinExistence type="predicted"/>
<dbReference type="Proteomes" id="UP001432322">
    <property type="component" value="Unassembled WGS sequence"/>
</dbReference>
<keyword evidence="3" id="KW-1185">Reference proteome</keyword>
<keyword evidence="1" id="KW-0812">Transmembrane</keyword>
<keyword evidence="1" id="KW-0472">Membrane</keyword>
<evidence type="ECO:0000313" key="2">
    <source>
        <dbReference type="EMBL" id="GMT09405.1"/>
    </source>
</evidence>
<feature type="non-terminal residue" evidence="2">
    <location>
        <position position="171"/>
    </location>
</feature>
<sequence>HEVIHLIIVIIAMFITVCICEYSMLQSIEWESPKHEEPKLKTYYGAAIITKDLDCSILARRCLMARRTLQTCLVPAILCVAMLRPDMFATKPPFTREYYLNLRFISSNISEIGKKQEVFKTFHTKVRHAYILARLKKYDPDFSTPLPNSKGMPRDNQLFFIPWEIADLEDK</sequence>
<comment type="caution">
    <text evidence="2">The sequence shown here is derived from an EMBL/GenBank/DDBJ whole genome shotgun (WGS) entry which is preliminary data.</text>
</comment>
<reference evidence="2" key="1">
    <citation type="submission" date="2023-10" db="EMBL/GenBank/DDBJ databases">
        <title>Genome assembly of Pristionchus species.</title>
        <authorList>
            <person name="Yoshida K."/>
            <person name="Sommer R.J."/>
        </authorList>
    </citation>
    <scope>NUCLEOTIDE SEQUENCE</scope>
    <source>
        <strain evidence="2">RS5133</strain>
    </source>
</reference>